<evidence type="ECO:0000256" key="1">
    <source>
        <dbReference type="ARBA" id="ARBA00005926"/>
    </source>
</evidence>
<organism evidence="11">
    <name type="scientific">Fagus sylvatica</name>
    <name type="common">Beechnut</name>
    <dbReference type="NCBI Taxonomy" id="28930"/>
    <lineage>
        <taxon>Eukaryota</taxon>
        <taxon>Viridiplantae</taxon>
        <taxon>Streptophyta</taxon>
        <taxon>Embryophyta</taxon>
        <taxon>Tracheophyta</taxon>
        <taxon>Spermatophyta</taxon>
        <taxon>Magnoliopsida</taxon>
        <taxon>eudicotyledons</taxon>
        <taxon>Gunneridae</taxon>
        <taxon>Pentapetalae</taxon>
        <taxon>rosids</taxon>
        <taxon>fabids</taxon>
        <taxon>Fagales</taxon>
        <taxon>Fagaceae</taxon>
        <taxon>Fagus</taxon>
    </lineage>
</organism>
<dbReference type="AlphaFoldDB" id="A0A2N9ET03"/>
<dbReference type="InterPro" id="IPR008271">
    <property type="entry name" value="Ser/Thr_kinase_AS"/>
</dbReference>
<proteinExistence type="inferred from homology"/>
<evidence type="ECO:0000313" key="11">
    <source>
        <dbReference type="EMBL" id="SPC77985.1"/>
    </source>
</evidence>
<comment type="similarity">
    <text evidence="1">Belongs to the protein kinase superfamily. CK1 Ser/Thr protein kinase family. Casein kinase I subfamily.</text>
</comment>
<evidence type="ECO:0000256" key="5">
    <source>
        <dbReference type="ARBA" id="ARBA00022777"/>
    </source>
</evidence>
<dbReference type="InterPro" id="IPR017441">
    <property type="entry name" value="Protein_kinase_ATP_BS"/>
</dbReference>
<name>A0A2N9ET03_FAGSY</name>
<evidence type="ECO:0000256" key="3">
    <source>
        <dbReference type="ARBA" id="ARBA00022679"/>
    </source>
</evidence>
<keyword evidence="6 7" id="KW-0067">ATP-binding</keyword>
<feature type="region of interest" description="Disordered" evidence="9">
    <location>
        <begin position="252"/>
        <end position="319"/>
    </location>
</feature>
<keyword evidence="8" id="KW-0723">Serine/threonine-protein kinase</keyword>
<evidence type="ECO:0000259" key="10">
    <source>
        <dbReference type="PROSITE" id="PS50011"/>
    </source>
</evidence>
<feature type="region of interest" description="Disordered" evidence="9">
    <location>
        <begin position="333"/>
        <end position="399"/>
    </location>
</feature>
<keyword evidence="3" id="KW-0808">Transferase</keyword>
<keyword evidence="5" id="KW-0418">Kinase</keyword>
<evidence type="ECO:0000256" key="7">
    <source>
        <dbReference type="PROSITE-ProRule" id="PRU10141"/>
    </source>
</evidence>
<keyword evidence="4 7" id="KW-0547">Nucleotide-binding</keyword>
<protein>
    <recommendedName>
        <fullName evidence="2">non-specific serine/threonine protein kinase</fullName>
        <ecNumber evidence="2">2.7.11.1</ecNumber>
    </recommendedName>
</protein>
<evidence type="ECO:0000256" key="8">
    <source>
        <dbReference type="RuleBase" id="RU000304"/>
    </source>
</evidence>
<accession>A0A2N9ET03</accession>
<evidence type="ECO:0000256" key="6">
    <source>
        <dbReference type="ARBA" id="ARBA00022840"/>
    </source>
</evidence>
<dbReference type="SMART" id="SM00220">
    <property type="entry name" value="S_TKc"/>
    <property type="match status" value="1"/>
</dbReference>
<feature type="binding site" evidence="7">
    <location>
        <position position="38"/>
    </location>
    <ligand>
        <name>ATP</name>
        <dbReference type="ChEBI" id="CHEBI:30616"/>
    </ligand>
</feature>
<reference evidence="11" key="1">
    <citation type="submission" date="2018-02" db="EMBL/GenBank/DDBJ databases">
        <authorList>
            <person name="Cohen D.B."/>
            <person name="Kent A.D."/>
        </authorList>
    </citation>
    <scope>NUCLEOTIDE SEQUENCE</scope>
</reference>
<dbReference type="GO" id="GO:0005524">
    <property type="term" value="F:ATP binding"/>
    <property type="evidence" value="ECO:0007669"/>
    <property type="project" value="UniProtKB-UniRule"/>
</dbReference>
<dbReference type="SUPFAM" id="SSF56112">
    <property type="entry name" value="Protein kinase-like (PK-like)"/>
    <property type="match status" value="1"/>
</dbReference>
<dbReference type="InterPro" id="IPR011009">
    <property type="entry name" value="Kinase-like_dom_sf"/>
</dbReference>
<dbReference type="PANTHER" id="PTHR11909">
    <property type="entry name" value="CASEIN KINASE-RELATED"/>
    <property type="match status" value="1"/>
</dbReference>
<dbReference type="Pfam" id="PF00069">
    <property type="entry name" value="Pkinase"/>
    <property type="match status" value="1"/>
</dbReference>
<dbReference type="GO" id="GO:0004674">
    <property type="term" value="F:protein serine/threonine kinase activity"/>
    <property type="evidence" value="ECO:0007669"/>
    <property type="project" value="UniProtKB-KW"/>
</dbReference>
<feature type="domain" description="Protein kinase" evidence="10">
    <location>
        <begin position="9"/>
        <end position="307"/>
    </location>
</feature>
<dbReference type="PROSITE" id="PS50011">
    <property type="entry name" value="PROTEIN_KINASE_DOM"/>
    <property type="match status" value="1"/>
</dbReference>
<dbReference type="InterPro" id="IPR050235">
    <property type="entry name" value="CK1_Ser-Thr_kinase"/>
</dbReference>
<dbReference type="PROSITE" id="PS00108">
    <property type="entry name" value="PROTEIN_KINASE_ST"/>
    <property type="match status" value="1"/>
</dbReference>
<feature type="compositionally biased region" description="Polar residues" evidence="9">
    <location>
        <begin position="305"/>
        <end position="315"/>
    </location>
</feature>
<dbReference type="EC" id="2.7.11.1" evidence="2"/>
<dbReference type="InterPro" id="IPR000719">
    <property type="entry name" value="Prot_kinase_dom"/>
</dbReference>
<feature type="compositionally biased region" description="Low complexity" evidence="9">
    <location>
        <begin position="255"/>
        <end position="271"/>
    </location>
</feature>
<evidence type="ECO:0000256" key="4">
    <source>
        <dbReference type="ARBA" id="ARBA00022741"/>
    </source>
</evidence>
<sequence>MEPRVGNKFRLGRKIGSGSFGEIYLGTNIQTNEEVAIKLVTGIPNVRWFGVEGEYNVLVMDLLGPSLEDLFNFCSRKLSLKTVLMLADQMINRVEFVHSKSFLHRDIKPDNFLMGLGRRANQVYVIDFGLAKKYRDASTHQHIPYRENKNLTGTARYASMNTHLGIGTKKQKYEKISEKKVSTSIEALCRGYPTEFASYFHYCRSLRFDDKPDYAYLKRLFRDLFIHEGFQFDYVFDWTILKYQQSQIATPPTRALGPGAGPSSGMPPIAANADRQPGGEEGRLTGWSLADPSRRRNSGPVVNAGSLSKQKSPATNDPIAAKEPVLSSANFLRSSGSARRPAVSSSRDAVIGSEGDSSRPNTKDASPGTLRKISGGQRSSPVVSSEHRTSSGRNAPNSKYFESTLRAIDSLHINND</sequence>
<dbReference type="EMBL" id="OIVN01000304">
    <property type="protein sequence ID" value="SPC77985.1"/>
    <property type="molecule type" value="Genomic_DNA"/>
</dbReference>
<dbReference type="Gene3D" id="1.10.510.10">
    <property type="entry name" value="Transferase(Phosphotransferase) domain 1"/>
    <property type="match status" value="1"/>
</dbReference>
<evidence type="ECO:0000256" key="2">
    <source>
        <dbReference type="ARBA" id="ARBA00012513"/>
    </source>
</evidence>
<dbReference type="PROSITE" id="PS00107">
    <property type="entry name" value="PROTEIN_KINASE_ATP"/>
    <property type="match status" value="1"/>
</dbReference>
<gene>
    <name evidence="11" type="ORF">FSB_LOCUS5867</name>
</gene>
<feature type="compositionally biased region" description="Polar residues" evidence="9">
    <location>
        <begin position="333"/>
        <end position="347"/>
    </location>
</feature>
<evidence type="ECO:0000256" key="9">
    <source>
        <dbReference type="SAM" id="MobiDB-lite"/>
    </source>
</evidence>